<keyword evidence="3" id="KW-1185">Reference proteome</keyword>
<gene>
    <name evidence="2" type="ORF">M3P19_15650</name>
</gene>
<reference evidence="2 3" key="1">
    <citation type="submission" date="2022-05" db="EMBL/GenBank/DDBJ databases">
        <authorList>
            <person name="Park J.-S."/>
        </authorList>
    </citation>
    <scope>NUCLEOTIDE SEQUENCE [LARGE SCALE GENOMIC DNA]</scope>
    <source>
        <strain evidence="2 3">2012CJ35-5</strain>
    </source>
</reference>
<dbReference type="RefSeq" id="WP_249658633.1">
    <property type="nucleotide sequence ID" value="NZ_JAMFMA010000004.1"/>
</dbReference>
<dbReference type="Proteomes" id="UP001203607">
    <property type="component" value="Unassembled WGS sequence"/>
</dbReference>
<keyword evidence="1" id="KW-1133">Transmembrane helix</keyword>
<evidence type="ECO:0000313" key="3">
    <source>
        <dbReference type="Proteomes" id="UP001203607"/>
    </source>
</evidence>
<protein>
    <submittedName>
        <fullName evidence="2">Type II secretion system GspH family protein</fullName>
    </submittedName>
</protein>
<evidence type="ECO:0000313" key="2">
    <source>
        <dbReference type="EMBL" id="MCL6275449.1"/>
    </source>
</evidence>
<dbReference type="EMBL" id="JAMFMA010000004">
    <property type="protein sequence ID" value="MCL6275449.1"/>
    <property type="molecule type" value="Genomic_DNA"/>
</dbReference>
<name>A0ABT0PVR3_9FLAO</name>
<feature type="transmembrane region" description="Helical" evidence="1">
    <location>
        <begin position="16"/>
        <end position="37"/>
    </location>
</feature>
<dbReference type="InterPro" id="IPR045584">
    <property type="entry name" value="Pilin-like"/>
</dbReference>
<accession>A0ABT0PVR3</accession>
<comment type="caution">
    <text evidence="2">The sequence shown here is derived from an EMBL/GenBank/DDBJ whole genome shotgun (WGS) entry which is preliminary data.</text>
</comment>
<keyword evidence="1" id="KW-0812">Transmembrane</keyword>
<dbReference type="SUPFAM" id="SSF54523">
    <property type="entry name" value="Pili subunits"/>
    <property type="match status" value="1"/>
</dbReference>
<evidence type="ECO:0000256" key="1">
    <source>
        <dbReference type="SAM" id="Phobius"/>
    </source>
</evidence>
<organism evidence="2 3">
    <name type="scientific">Flagellimonas spongiicola</name>
    <dbReference type="NCBI Taxonomy" id="2942208"/>
    <lineage>
        <taxon>Bacteria</taxon>
        <taxon>Pseudomonadati</taxon>
        <taxon>Bacteroidota</taxon>
        <taxon>Flavobacteriia</taxon>
        <taxon>Flavobacteriales</taxon>
        <taxon>Flavobacteriaceae</taxon>
        <taxon>Flagellimonas</taxon>
    </lineage>
</organism>
<proteinExistence type="predicted"/>
<sequence>MSNGIRKIQAFTLNELLVVLLITSIVIGMGFSVLQLVQRQMHGISGVYETQTEINLLRQSLWIDFNSYDGVWYDADNDELIFGNQLQTSRYQWFESYIVKDSDTFHLKTGTKHFYYNGLQKEYGELDGLDLSFTENDGNQRIMVYKTNAASSYLNQ</sequence>
<keyword evidence="1" id="KW-0472">Membrane</keyword>